<name>A0A1G2C7X9_9BACT</name>
<comment type="caution">
    <text evidence="11">The sequence shown here is derived from an EMBL/GenBank/DDBJ whole genome shotgun (WGS) entry which is preliminary data.</text>
</comment>
<evidence type="ECO:0000256" key="5">
    <source>
        <dbReference type="ARBA" id="ARBA00022801"/>
    </source>
</evidence>
<evidence type="ECO:0000256" key="4">
    <source>
        <dbReference type="ARBA" id="ARBA00022763"/>
    </source>
</evidence>
<dbReference type="CDD" id="cd00056">
    <property type="entry name" value="ENDO3c"/>
    <property type="match status" value="1"/>
</dbReference>
<comment type="cofactor">
    <cofactor evidence="1">
        <name>[4Fe-4S] cluster</name>
        <dbReference type="ChEBI" id="CHEBI:49883"/>
    </cofactor>
</comment>
<dbReference type="GO" id="GO:0000701">
    <property type="term" value="F:purine-specific mismatch base pair DNA N-glycosylase activity"/>
    <property type="evidence" value="ECO:0007669"/>
    <property type="project" value="TreeGrafter"/>
</dbReference>
<evidence type="ECO:0000256" key="8">
    <source>
        <dbReference type="ARBA" id="ARBA00023204"/>
    </source>
</evidence>
<dbReference type="InterPro" id="IPR044298">
    <property type="entry name" value="MIG/MutY"/>
</dbReference>
<dbReference type="InterPro" id="IPR011257">
    <property type="entry name" value="DNA_glycosylase"/>
</dbReference>
<comment type="similarity">
    <text evidence="2">Belongs to the Nth/MutY family.</text>
</comment>
<evidence type="ECO:0000256" key="9">
    <source>
        <dbReference type="ARBA" id="ARBA00023295"/>
    </source>
</evidence>
<evidence type="ECO:0000256" key="2">
    <source>
        <dbReference type="ARBA" id="ARBA00008343"/>
    </source>
</evidence>
<evidence type="ECO:0000313" key="11">
    <source>
        <dbReference type="EMBL" id="OGY96770.1"/>
    </source>
</evidence>
<organism evidence="11 12">
    <name type="scientific">Candidatus Liptonbacteria bacterium GWB1_49_6</name>
    <dbReference type="NCBI Taxonomy" id="1798644"/>
    <lineage>
        <taxon>Bacteria</taxon>
        <taxon>Candidatus Liptoniibacteriota</taxon>
    </lineage>
</organism>
<dbReference type="PANTHER" id="PTHR42944:SF1">
    <property type="entry name" value="ADENINE DNA GLYCOSYLASE"/>
    <property type="match status" value="1"/>
</dbReference>
<dbReference type="STRING" id="1798644.A2122_00800"/>
<evidence type="ECO:0000256" key="1">
    <source>
        <dbReference type="ARBA" id="ARBA00001966"/>
    </source>
</evidence>
<dbReference type="PANTHER" id="PTHR42944">
    <property type="entry name" value="ADENINE DNA GLYCOSYLASE"/>
    <property type="match status" value="1"/>
</dbReference>
<feature type="domain" description="HhH-GPD" evidence="10">
    <location>
        <begin position="37"/>
        <end position="185"/>
    </location>
</feature>
<protein>
    <recommendedName>
        <fullName evidence="10">HhH-GPD domain-containing protein</fullName>
    </recommendedName>
</protein>
<keyword evidence="8" id="KW-0234">DNA repair</keyword>
<keyword evidence="6" id="KW-0408">Iron</keyword>
<dbReference type="Gene3D" id="1.10.340.30">
    <property type="entry name" value="Hypothetical protein, domain 2"/>
    <property type="match status" value="1"/>
</dbReference>
<dbReference type="GO" id="GO:0046872">
    <property type="term" value="F:metal ion binding"/>
    <property type="evidence" value="ECO:0007669"/>
    <property type="project" value="UniProtKB-KW"/>
</dbReference>
<dbReference type="PROSITE" id="PS01155">
    <property type="entry name" value="ENDONUCLEASE_III_2"/>
    <property type="match status" value="1"/>
</dbReference>
<evidence type="ECO:0000313" key="12">
    <source>
        <dbReference type="Proteomes" id="UP000176648"/>
    </source>
</evidence>
<dbReference type="GO" id="GO:0051536">
    <property type="term" value="F:iron-sulfur cluster binding"/>
    <property type="evidence" value="ECO:0007669"/>
    <property type="project" value="UniProtKB-KW"/>
</dbReference>
<dbReference type="AlphaFoldDB" id="A0A1G2C7X9"/>
<dbReference type="SMART" id="SM00478">
    <property type="entry name" value="ENDO3c"/>
    <property type="match status" value="1"/>
</dbReference>
<dbReference type="GO" id="GO:0034039">
    <property type="term" value="F:8-oxo-7,8-dihydroguanine DNA N-glycosylase activity"/>
    <property type="evidence" value="ECO:0007669"/>
    <property type="project" value="TreeGrafter"/>
</dbReference>
<proteinExistence type="inferred from homology"/>
<evidence type="ECO:0000259" key="10">
    <source>
        <dbReference type="SMART" id="SM00478"/>
    </source>
</evidence>
<keyword evidence="3" id="KW-0479">Metal-binding</keyword>
<accession>A0A1G2C7X9</accession>
<dbReference type="GO" id="GO:0032357">
    <property type="term" value="F:oxidized purine DNA binding"/>
    <property type="evidence" value="ECO:0007669"/>
    <property type="project" value="TreeGrafter"/>
</dbReference>
<evidence type="ECO:0000256" key="7">
    <source>
        <dbReference type="ARBA" id="ARBA00023014"/>
    </source>
</evidence>
<keyword evidence="4" id="KW-0227">DNA damage</keyword>
<keyword evidence="7" id="KW-0411">Iron-sulfur</keyword>
<dbReference type="Gene3D" id="1.10.1670.10">
    <property type="entry name" value="Helix-hairpin-Helix base-excision DNA repair enzymes (C-terminal)"/>
    <property type="match status" value="1"/>
</dbReference>
<keyword evidence="9" id="KW-0326">Glycosidase</keyword>
<dbReference type="Pfam" id="PF00730">
    <property type="entry name" value="HhH-GPD"/>
    <property type="match status" value="1"/>
</dbReference>
<dbReference type="GO" id="GO:0035485">
    <property type="term" value="F:adenine/guanine mispair binding"/>
    <property type="evidence" value="ECO:0007669"/>
    <property type="project" value="TreeGrafter"/>
</dbReference>
<sequence length="264" mass="30721">MPPDFKRKIWSYYRRFGRCFPWRKTRDPYRILVSEIMLQQTQVARVKKKYPEFLRAFPTVRSLARAPLSKVLRAWQGMGYNRRAPFLKRSAETIVKKFGGKVPSGQAELEALPGIGHATASAIRAFAFNAPAVFIETNIRRVFIHFFFANKKKINDKEILLLVEKTLDRARPREWYSALMDYGAMLGEKGENPNRKSAHYVRQSVFRGSRRELRGKIMRILLEKKFFSAEAIFKALQDERTEGTLRALVREGLVRKRKSSFSLG</sequence>
<dbReference type="InterPro" id="IPR004036">
    <property type="entry name" value="Endonuclease-III-like_CS2"/>
</dbReference>
<dbReference type="GO" id="GO:0006298">
    <property type="term" value="P:mismatch repair"/>
    <property type="evidence" value="ECO:0007669"/>
    <property type="project" value="TreeGrafter"/>
</dbReference>
<dbReference type="Proteomes" id="UP000176648">
    <property type="component" value="Unassembled WGS sequence"/>
</dbReference>
<dbReference type="InterPro" id="IPR023170">
    <property type="entry name" value="HhH_base_excis_C"/>
</dbReference>
<dbReference type="EMBL" id="MHKU01000022">
    <property type="protein sequence ID" value="OGY96770.1"/>
    <property type="molecule type" value="Genomic_DNA"/>
</dbReference>
<evidence type="ECO:0000256" key="3">
    <source>
        <dbReference type="ARBA" id="ARBA00022723"/>
    </source>
</evidence>
<dbReference type="SUPFAM" id="SSF48150">
    <property type="entry name" value="DNA-glycosylase"/>
    <property type="match status" value="1"/>
</dbReference>
<evidence type="ECO:0000256" key="6">
    <source>
        <dbReference type="ARBA" id="ARBA00023004"/>
    </source>
</evidence>
<gene>
    <name evidence="11" type="ORF">A2122_00800</name>
</gene>
<keyword evidence="5" id="KW-0378">Hydrolase</keyword>
<dbReference type="GO" id="GO:0006284">
    <property type="term" value="P:base-excision repair"/>
    <property type="evidence" value="ECO:0007669"/>
    <property type="project" value="InterPro"/>
</dbReference>
<reference evidence="11 12" key="1">
    <citation type="journal article" date="2016" name="Nat. Commun.">
        <title>Thousands of microbial genomes shed light on interconnected biogeochemical processes in an aquifer system.</title>
        <authorList>
            <person name="Anantharaman K."/>
            <person name="Brown C.T."/>
            <person name="Hug L.A."/>
            <person name="Sharon I."/>
            <person name="Castelle C.J."/>
            <person name="Probst A.J."/>
            <person name="Thomas B.C."/>
            <person name="Singh A."/>
            <person name="Wilkins M.J."/>
            <person name="Karaoz U."/>
            <person name="Brodie E.L."/>
            <person name="Williams K.H."/>
            <person name="Hubbard S.S."/>
            <person name="Banfield J.F."/>
        </authorList>
    </citation>
    <scope>NUCLEOTIDE SEQUENCE [LARGE SCALE GENOMIC DNA]</scope>
</reference>
<dbReference type="InterPro" id="IPR003265">
    <property type="entry name" value="HhH-GPD_domain"/>
</dbReference>